<evidence type="ECO:0000313" key="1">
    <source>
        <dbReference type="EMBL" id="KRM34555.1"/>
    </source>
</evidence>
<sequence length="157" mass="18536">MDNTDRENQLIEYLLNYAYEHNIGYILFQADPHYPSITMKSKREIGINLNWHNHSPEVPFTIAHEIGHVMIDSPDMKQFDCIGYGTQIEEESPADVFALHLVYKYSCLQEDGFYDPLSFLKAYGIPLRMIHVAYDMFAEENNCTTYEYWHDLKNSYY</sequence>
<evidence type="ECO:0000313" key="2">
    <source>
        <dbReference type="Proteomes" id="UP000051735"/>
    </source>
</evidence>
<reference evidence="1 2" key="1">
    <citation type="journal article" date="2015" name="Genome Announc.">
        <title>Expanding the biotechnology potential of lactobacilli through comparative genomics of 213 strains and associated genera.</title>
        <authorList>
            <person name="Sun Z."/>
            <person name="Harris H.M."/>
            <person name="McCann A."/>
            <person name="Guo C."/>
            <person name="Argimon S."/>
            <person name="Zhang W."/>
            <person name="Yang X."/>
            <person name="Jeffery I.B."/>
            <person name="Cooney J.C."/>
            <person name="Kagawa T.F."/>
            <person name="Liu W."/>
            <person name="Song Y."/>
            <person name="Salvetti E."/>
            <person name="Wrobel A."/>
            <person name="Rasinkangas P."/>
            <person name="Parkhill J."/>
            <person name="Rea M.C."/>
            <person name="O'Sullivan O."/>
            <person name="Ritari J."/>
            <person name="Douillard F.P."/>
            <person name="Paul Ross R."/>
            <person name="Yang R."/>
            <person name="Briner A.E."/>
            <person name="Felis G.E."/>
            <person name="de Vos W.M."/>
            <person name="Barrangou R."/>
            <person name="Klaenhammer T.R."/>
            <person name="Caufield P.W."/>
            <person name="Cui Y."/>
            <person name="Zhang H."/>
            <person name="O'Toole P.W."/>
        </authorList>
    </citation>
    <scope>NUCLEOTIDE SEQUENCE [LARGE SCALE GENOMIC DNA]</scope>
    <source>
        <strain evidence="1 2">DSM 6629</strain>
    </source>
</reference>
<gene>
    <name evidence="1" type="ORF">FC44_GL001268</name>
</gene>
<dbReference type="EMBL" id="AZGN01000003">
    <property type="protein sequence ID" value="KRM34555.1"/>
    <property type="molecule type" value="Genomic_DNA"/>
</dbReference>
<dbReference type="Proteomes" id="UP000051735">
    <property type="component" value="Unassembled WGS sequence"/>
</dbReference>
<organism evidence="1 2">
    <name type="scientific">Lactobacillus intestinalis DSM 6629</name>
    <dbReference type="NCBI Taxonomy" id="1423761"/>
    <lineage>
        <taxon>Bacteria</taxon>
        <taxon>Bacillati</taxon>
        <taxon>Bacillota</taxon>
        <taxon>Bacilli</taxon>
        <taxon>Lactobacillales</taxon>
        <taxon>Lactobacillaceae</taxon>
        <taxon>Lactobacillus</taxon>
    </lineage>
</organism>
<comment type="caution">
    <text evidence="1">The sequence shown here is derived from an EMBL/GenBank/DDBJ whole genome shotgun (WGS) entry which is preliminary data.</text>
</comment>
<name>A0ABR5PSL3_9LACO</name>
<proteinExistence type="predicted"/>
<accession>A0ABR5PSL3</accession>
<dbReference type="Gene3D" id="1.10.10.2910">
    <property type="match status" value="1"/>
</dbReference>
<keyword evidence="2" id="KW-1185">Reference proteome</keyword>
<protein>
    <submittedName>
        <fullName evidence="1">Prophage repressor</fullName>
    </submittedName>
</protein>